<feature type="transmembrane region" description="Helical" evidence="2">
    <location>
        <begin position="34"/>
        <end position="54"/>
    </location>
</feature>
<evidence type="ECO:0000313" key="3">
    <source>
        <dbReference type="EMBL" id="MFC6238976.1"/>
    </source>
</evidence>
<accession>A0ABW1T2L7</accession>
<protein>
    <submittedName>
        <fullName evidence="3">Uncharacterized protein</fullName>
    </submittedName>
</protein>
<organism evidence="3 4">
    <name type="scientific">Longivirga aurantiaca</name>
    <dbReference type="NCBI Taxonomy" id="1837743"/>
    <lineage>
        <taxon>Bacteria</taxon>
        <taxon>Bacillati</taxon>
        <taxon>Actinomycetota</taxon>
        <taxon>Actinomycetes</taxon>
        <taxon>Sporichthyales</taxon>
        <taxon>Sporichthyaceae</taxon>
        <taxon>Longivirga</taxon>
    </lineage>
</organism>
<evidence type="ECO:0000256" key="2">
    <source>
        <dbReference type="SAM" id="Phobius"/>
    </source>
</evidence>
<keyword evidence="2" id="KW-0472">Membrane</keyword>
<keyword evidence="2" id="KW-1133">Transmembrane helix</keyword>
<comment type="caution">
    <text evidence="3">The sequence shown here is derived from an EMBL/GenBank/DDBJ whole genome shotgun (WGS) entry which is preliminary data.</text>
</comment>
<gene>
    <name evidence="3" type="ORF">ACFQGU_13900</name>
</gene>
<evidence type="ECO:0000313" key="4">
    <source>
        <dbReference type="Proteomes" id="UP001596138"/>
    </source>
</evidence>
<keyword evidence="4" id="KW-1185">Reference proteome</keyword>
<dbReference type="EMBL" id="JBHSTI010000008">
    <property type="protein sequence ID" value="MFC6238976.1"/>
    <property type="molecule type" value="Genomic_DNA"/>
</dbReference>
<feature type="region of interest" description="Disordered" evidence="1">
    <location>
        <begin position="1"/>
        <end position="29"/>
    </location>
</feature>
<name>A0ABW1T2L7_9ACTN</name>
<evidence type="ECO:0000256" key="1">
    <source>
        <dbReference type="SAM" id="MobiDB-lite"/>
    </source>
</evidence>
<dbReference type="RefSeq" id="WP_386767647.1">
    <property type="nucleotide sequence ID" value="NZ_JBHSTI010000008.1"/>
</dbReference>
<dbReference type="Proteomes" id="UP001596138">
    <property type="component" value="Unassembled WGS sequence"/>
</dbReference>
<feature type="compositionally biased region" description="Basic and acidic residues" evidence="1">
    <location>
        <begin position="15"/>
        <end position="24"/>
    </location>
</feature>
<sequence length="342" mass="36245">MLMLDDQGVTVRTTSVHERPRPSDDSAPPRSNRLLLLVGICVLALAALVVALALTQRGESAAGPEPTLPAPSVAAETADRLSWAPPKLTSPTLVTVTATTPKIELRSDRDYIVKLPATPLLLSGGLRIEGGRNVVLLGGEIVVPPKSEASDSRKRTGLLLKNQTGTIHVEGLRISGQDLAEGINLDQSEGATVVLQNIHVETVHGSRDGHHADVLQTWAGPARLRVDGLTGSTEYQGLFLLPQQFVDTPPEEFDLRRIVITGEPDGANGGAAYLLWTDDVVPWLSARDIVLVDQRSDLEGMLRPPSVWADAVELRTTAAGAALPAGTPGASYVSPGYQEGTS</sequence>
<keyword evidence="2" id="KW-0812">Transmembrane</keyword>
<reference evidence="4" key="1">
    <citation type="journal article" date="2019" name="Int. J. Syst. Evol. Microbiol.">
        <title>The Global Catalogue of Microorganisms (GCM) 10K type strain sequencing project: providing services to taxonomists for standard genome sequencing and annotation.</title>
        <authorList>
            <consortium name="The Broad Institute Genomics Platform"/>
            <consortium name="The Broad Institute Genome Sequencing Center for Infectious Disease"/>
            <person name="Wu L."/>
            <person name="Ma J."/>
        </authorList>
    </citation>
    <scope>NUCLEOTIDE SEQUENCE [LARGE SCALE GENOMIC DNA]</scope>
    <source>
        <strain evidence="4">CGMCC 4.7317</strain>
    </source>
</reference>
<proteinExistence type="predicted"/>